<name>A0A5E7ENI3_PSEFL</name>
<dbReference type="InterPro" id="IPR005119">
    <property type="entry name" value="LysR_subst-bd"/>
</dbReference>
<dbReference type="SUPFAM" id="SSF53850">
    <property type="entry name" value="Periplasmic binding protein-like II"/>
    <property type="match status" value="1"/>
</dbReference>
<accession>A0A5E7ENI3</accession>
<evidence type="ECO:0000256" key="3">
    <source>
        <dbReference type="ARBA" id="ARBA00023125"/>
    </source>
</evidence>
<dbReference type="CDD" id="cd08432">
    <property type="entry name" value="PBP2_GcdR_TrpI_HvrB_AmpR_like"/>
    <property type="match status" value="1"/>
</dbReference>
<evidence type="ECO:0000256" key="4">
    <source>
        <dbReference type="ARBA" id="ARBA00023163"/>
    </source>
</evidence>
<dbReference type="Proteomes" id="UP000337909">
    <property type="component" value="Unassembled WGS sequence"/>
</dbReference>
<keyword evidence="4" id="KW-0804">Transcription</keyword>
<feature type="domain" description="HTH lysR-type" evidence="5">
    <location>
        <begin position="8"/>
        <end position="65"/>
    </location>
</feature>
<dbReference type="AlphaFoldDB" id="A0A5E7ENI3"/>
<dbReference type="GO" id="GO:0003700">
    <property type="term" value="F:DNA-binding transcription factor activity"/>
    <property type="evidence" value="ECO:0007669"/>
    <property type="project" value="InterPro"/>
</dbReference>
<dbReference type="PROSITE" id="PS50931">
    <property type="entry name" value="HTH_LYSR"/>
    <property type="match status" value="1"/>
</dbReference>
<dbReference type="InterPro" id="IPR036388">
    <property type="entry name" value="WH-like_DNA-bd_sf"/>
</dbReference>
<evidence type="ECO:0000313" key="7">
    <source>
        <dbReference type="Proteomes" id="UP000337909"/>
    </source>
</evidence>
<dbReference type="Gene3D" id="3.40.190.10">
    <property type="entry name" value="Periplasmic binding protein-like II"/>
    <property type="match status" value="2"/>
</dbReference>
<evidence type="ECO:0000313" key="6">
    <source>
        <dbReference type="EMBL" id="VVO28446.1"/>
    </source>
</evidence>
<dbReference type="FunFam" id="1.10.10.10:FF:000001">
    <property type="entry name" value="LysR family transcriptional regulator"/>
    <property type="match status" value="1"/>
</dbReference>
<dbReference type="RefSeq" id="WP_150644576.1">
    <property type="nucleotide sequence ID" value="NZ_CABVHQ010000064.1"/>
</dbReference>
<dbReference type="Gene3D" id="1.10.10.10">
    <property type="entry name" value="Winged helix-like DNA-binding domain superfamily/Winged helix DNA-binding domain"/>
    <property type="match status" value="1"/>
</dbReference>
<dbReference type="SUPFAM" id="SSF46785">
    <property type="entry name" value="Winged helix' DNA-binding domain"/>
    <property type="match status" value="1"/>
</dbReference>
<keyword evidence="3" id="KW-0238">DNA-binding</keyword>
<evidence type="ECO:0000256" key="1">
    <source>
        <dbReference type="ARBA" id="ARBA00009437"/>
    </source>
</evidence>
<evidence type="ECO:0000256" key="2">
    <source>
        <dbReference type="ARBA" id="ARBA00023015"/>
    </source>
</evidence>
<dbReference type="GO" id="GO:0043565">
    <property type="term" value="F:sequence-specific DNA binding"/>
    <property type="evidence" value="ECO:0007669"/>
    <property type="project" value="TreeGrafter"/>
</dbReference>
<proteinExistence type="inferred from homology"/>
<gene>
    <name evidence="6" type="primary">gcvA_8</name>
    <name evidence="6" type="ORF">PS691_04745</name>
</gene>
<dbReference type="OrthoDB" id="5526340at2"/>
<dbReference type="Pfam" id="PF00126">
    <property type="entry name" value="HTH_1"/>
    <property type="match status" value="1"/>
</dbReference>
<organism evidence="6 7">
    <name type="scientific">Pseudomonas fluorescens</name>
    <dbReference type="NCBI Taxonomy" id="294"/>
    <lineage>
        <taxon>Bacteria</taxon>
        <taxon>Pseudomonadati</taxon>
        <taxon>Pseudomonadota</taxon>
        <taxon>Gammaproteobacteria</taxon>
        <taxon>Pseudomonadales</taxon>
        <taxon>Pseudomonadaceae</taxon>
        <taxon>Pseudomonas</taxon>
    </lineage>
</organism>
<dbReference type="GO" id="GO:0006351">
    <property type="term" value="P:DNA-templated transcription"/>
    <property type="evidence" value="ECO:0007669"/>
    <property type="project" value="TreeGrafter"/>
</dbReference>
<sequence length="298" mass="32834">MDKIRHVPSLQALQALVEVSDSGSFTQAAQKLCLTQSAVSRKIQQLESHFGVPMFVRSSRSIRLTPEGEQVLGSARSILEQLKTLEDRLSPQKRPFRIRMHVSLAVRWLLPKLSDFYRRHPEISLSIETVATEVVEPASDSDAYILYLAEPSSDPACLTLFEEALVPVCAPGLGNSIHPLDSVDDLVRFPLLHRSADKQAWIDWLAANGGNSLENYRHIPFNLDELALDAAARGLGVAMTDMTLAEESIDRGVLIVPFGQPLKTRGVYSLCPQPSAAAHPACSLIMQWFALQAERDAG</sequence>
<reference evidence="6 7" key="1">
    <citation type="submission" date="2019-09" db="EMBL/GenBank/DDBJ databases">
        <authorList>
            <person name="Chandra G."/>
            <person name="Truman W A."/>
        </authorList>
    </citation>
    <scope>NUCLEOTIDE SEQUENCE [LARGE SCALE GENOMIC DNA]</scope>
    <source>
        <strain evidence="6">PS691</strain>
    </source>
</reference>
<dbReference type="EMBL" id="CABVHQ010000064">
    <property type="protein sequence ID" value="VVO28446.1"/>
    <property type="molecule type" value="Genomic_DNA"/>
</dbReference>
<dbReference type="InterPro" id="IPR000847">
    <property type="entry name" value="LysR_HTH_N"/>
</dbReference>
<dbReference type="PRINTS" id="PR00039">
    <property type="entry name" value="HTHLYSR"/>
</dbReference>
<dbReference type="PANTHER" id="PTHR30537">
    <property type="entry name" value="HTH-TYPE TRANSCRIPTIONAL REGULATOR"/>
    <property type="match status" value="1"/>
</dbReference>
<dbReference type="InterPro" id="IPR036390">
    <property type="entry name" value="WH_DNA-bd_sf"/>
</dbReference>
<keyword evidence="2" id="KW-0805">Transcription regulation</keyword>
<dbReference type="PANTHER" id="PTHR30537:SF74">
    <property type="entry name" value="HTH-TYPE TRANSCRIPTIONAL REGULATOR TRPI"/>
    <property type="match status" value="1"/>
</dbReference>
<dbReference type="InterPro" id="IPR058163">
    <property type="entry name" value="LysR-type_TF_proteobact-type"/>
</dbReference>
<dbReference type="Pfam" id="PF03466">
    <property type="entry name" value="LysR_substrate"/>
    <property type="match status" value="1"/>
</dbReference>
<protein>
    <submittedName>
        <fullName evidence="6">Glycine cleavage system transcriptional activator</fullName>
    </submittedName>
</protein>
<comment type="similarity">
    <text evidence="1">Belongs to the LysR transcriptional regulatory family.</text>
</comment>
<evidence type="ECO:0000259" key="5">
    <source>
        <dbReference type="PROSITE" id="PS50931"/>
    </source>
</evidence>